<reference evidence="2 3" key="1">
    <citation type="submission" date="2019-03" db="EMBL/GenBank/DDBJ databases">
        <title>Genomic Encyclopedia of Type Strains, Phase IV (KMG-IV): sequencing the most valuable type-strain genomes for metagenomic binning, comparative biology and taxonomic classification.</title>
        <authorList>
            <person name="Goeker M."/>
        </authorList>
    </citation>
    <scope>NUCLEOTIDE SEQUENCE [LARGE SCALE GENOMIC DNA]</scope>
    <source>
        <strain evidence="2 3">DSM 28697</strain>
    </source>
</reference>
<dbReference type="Pfam" id="PF04230">
    <property type="entry name" value="PS_pyruv_trans"/>
    <property type="match status" value="1"/>
</dbReference>
<dbReference type="GO" id="GO:0016740">
    <property type="term" value="F:transferase activity"/>
    <property type="evidence" value="ECO:0007669"/>
    <property type="project" value="UniProtKB-KW"/>
</dbReference>
<dbReference type="AlphaFoldDB" id="A0A4R6U1X5"/>
<dbReference type="PANTHER" id="PTHR36836">
    <property type="entry name" value="COLANIC ACID BIOSYNTHESIS PROTEIN WCAK"/>
    <property type="match status" value="1"/>
</dbReference>
<dbReference type="PANTHER" id="PTHR36836:SF1">
    <property type="entry name" value="COLANIC ACID BIOSYNTHESIS PROTEIN WCAK"/>
    <property type="match status" value="1"/>
</dbReference>
<protein>
    <submittedName>
        <fullName evidence="2">Polysaccharide pyruvyl transferase WcaK-like protein</fullName>
    </submittedName>
</protein>
<feature type="domain" description="Polysaccharide pyruvyl transferase" evidence="1">
    <location>
        <begin position="15"/>
        <end position="349"/>
    </location>
</feature>
<evidence type="ECO:0000313" key="2">
    <source>
        <dbReference type="EMBL" id="TDQ38683.1"/>
    </source>
</evidence>
<proteinExistence type="predicted"/>
<keyword evidence="2" id="KW-0808">Transferase</keyword>
<evidence type="ECO:0000259" key="1">
    <source>
        <dbReference type="Pfam" id="PF04230"/>
    </source>
</evidence>
<comment type="caution">
    <text evidence="2">The sequence shown here is derived from an EMBL/GenBank/DDBJ whole genome shotgun (WGS) entry which is preliminary data.</text>
</comment>
<gene>
    <name evidence="2" type="ORF">EV213_10951</name>
</gene>
<dbReference type="OrthoDB" id="3199616at2"/>
<organism evidence="2 3">
    <name type="scientific">Aureibacillus halotolerans</name>
    <dbReference type="NCBI Taxonomy" id="1508390"/>
    <lineage>
        <taxon>Bacteria</taxon>
        <taxon>Bacillati</taxon>
        <taxon>Bacillota</taxon>
        <taxon>Bacilli</taxon>
        <taxon>Bacillales</taxon>
        <taxon>Bacillaceae</taxon>
        <taxon>Aureibacillus</taxon>
    </lineage>
</organism>
<name>A0A4R6U1X5_9BACI</name>
<dbReference type="InterPro" id="IPR007345">
    <property type="entry name" value="Polysacch_pyruvyl_Trfase"/>
</dbReference>
<dbReference type="RefSeq" id="WP_133580739.1">
    <property type="nucleotide sequence ID" value="NZ_SNYJ01000009.1"/>
</dbReference>
<keyword evidence="3" id="KW-1185">Reference proteome</keyword>
<dbReference type="EMBL" id="SNYJ01000009">
    <property type="protein sequence ID" value="TDQ38683.1"/>
    <property type="molecule type" value="Genomic_DNA"/>
</dbReference>
<sequence length="429" mass="46663">MKQVGIIGSYGGGSIGDEAILKGLLSMLDEHRTAIDITVFTGNDNVTRTALGKAGEGISFVNWSAARPKAASVSSGGQQPRSLIKQTFLAVKKASPTVAAYADEARRRAKKMKRISPKLFNGLDVLIFGGGNVLMDIYPTWVFFLQEVLAEAKNAGVPVVFLGVGAGPLKSAAAKHTMKKIVSTCFVSVRDQGSADVIEKVTGVAPVVHADLALGLFREHEPLVRKSENLHIGVTVVPYYADFYWPTHSPEIYKAYTTNMGAVLDAVLVKHSQAKVTFFATNYPADEQVARQVQATMKTKDAVAVNSTHMSVEALLDTTSEFDLVLGTRLHSLILSLCAGTNVVAANYQPKVNYFIERINKPADYLSMKKLSQPLTPDQIEAMADHILAIAKEGTKTFHEARVQLKYERQQLEDTLTRILADEKVASQL</sequence>
<accession>A0A4R6U1X5</accession>
<evidence type="ECO:0000313" key="3">
    <source>
        <dbReference type="Proteomes" id="UP000295632"/>
    </source>
</evidence>
<dbReference type="Proteomes" id="UP000295632">
    <property type="component" value="Unassembled WGS sequence"/>
</dbReference>